<dbReference type="AlphaFoldDB" id="A0A1C6UQN1"/>
<sequence length="176" mass="18542">MSTHCFVGTTDVANPHLVHARFVLLDGYPTVVVPALAAIWAGHARRDAHALSTAILASDWEYLDPAITATTESGFAGQRPVPGVGMTFASTTDGAIDAAEPVTVFPLSHARHLDVEWIYLIDPLTATVAVHTDDGQHLARYRLAGCLPPSPDATCTPASRSPAARHAPHQAAGAPR</sequence>
<evidence type="ECO:0000313" key="3">
    <source>
        <dbReference type="Proteomes" id="UP000198605"/>
    </source>
</evidence>
<organism evidence="2 3">
    <name type="scientific">Micromonospora chersina</name>
    <dbReference type="NCBI Taxonomy" id="47854"/>
    <lineage>
        <taxon>Bacteria</taxon>
        <taxon>Bacillati</taxon>
        <taxon>Actinomycetota</taxon>
        <taxon>Actinomycetes</taxon>
        <taxon>Micromonosporales</taxon>
        <taxon>Micromonosporaceae</taxon>
        <taxon>Micromonospora</taxon>
    </lineage>
</organism>
<name>A0A1C6UQN1_9ACTN</name>
<feature type="region of interest" description="Disordered" evidence="1">
    <location>
        <begin position="153"/>
        <end position="176"/>
    </location>
</feature>
<protein>
    <submittedName>
        <fullName evidence="2">Uncharacterized protein</fullName>
    </submittedName>
</protein>
<feature type="compositionally biased region" description="Low complexity" evidence="1">
    <location>
        <begin position="157"/>
        <end position="176"/>
    </location>
</feature>
<reference evidence="3" key="1">
    <citation type="submission" date="2016-06" db="EMBL/GenBank/DDBJ databases">
        <authorList>
            <person name="Varghese N."/>
            <person name="Submissions Spin"/>
        </authorList>
    </citation>
    <scope>NUCLEOTIDE SEQUENCE [LARGE SCALE GENOMIC DNA]</scope>
    <source>
        <strain evidence="3">DSM 44151</strain>
    </source>
</reference>
<keyword evidence="3" id="KW-1185">Reference proteome</keyword>
<dbReference type="STRING" id="47854.GA0070603_2194"/>
<dbReference type="EMBL" id="FMIB01000002">
    <property type="protein sequence ID" value="SCL56375.1"/>
    <property type="molecule type" value="Genomic_DNA"/>
</dbReference>
<dbReference type="Proteomes" id="UP000198605">
    <property type="component" value="Unassembled WGS sequence"/>
</dbReference>
<evidence type="ECO:0000313" key="2">
    <source>
        <dbReference type="EMBL" id="SCL56375.1"/>
    </source>
</evidence>
<dbReference type="GeneID" id="43278844"/>
<evidence type="ECO:0000256" key="1">
    <source>
        <dbReference type="SAM" id="MobiDB-lite"/>
    </source>
</evidence>
<accession>A0A1C6UQN1</accession>
<dbReference type="RefSeq" id="WP_091311179.1">
    <property type="nucleotide sequence ID" value="NZ_FMIB01000002.1"/>
</dbReference>
<gene>
    <name evidence="2" type="ORF">GA0070603_2194</name>
</gene>
<dbReference type="OrthoDB" id="3371391at2"/>
<proteinExistence type="predicted"/>